<reference evidence="1" key="1">
    <citation type="submission" date="2017-12" db="EMBL/GenBank/DDBJ databases">
        <title>Genome sequencing and analysis.</title>
        <authorList>
            <person name="Huang Y.-T."/>
        </authorList>
    </citation>
    <scope>NUCLEOTIDE SEQUENCE</scope>
    <source>
        <strain evidence="1">VGH116</strain>
    </source>
</reference>
<comment type="caution">
    <text evidence="1">The sequence shown here is derived from an EMBL/GenBank/DDBJ whole genome shotgun (WGS) entry which is preliminary data.</text>
</comment>
<dbReference type="EMBL" id="PKLF01000015">
    <property type="protein sequence ID" value="MBE8613924.1"/>
    <property type="molecule type" value="Genomic_DNA"/>
</dbReference>
<accession>A0A8I0Q488</accession>
<name>A0A8I0Q488_MORMO</name>
<evidence type="ECO:0008006" key="3">
    <source>
        <dbReference type="Google" id="ProtNLM"/>
    </source>
</evidence>
<sequence>MAKDNVKVTETKIHGIANYVTEAKFAEMIGKTTQAVSDMRKAGKLPYVEMKNPNGSRGEYYICVSEWNEGMNLARTTLPEEMRNGWLVWLGLGKPQVG</sequence>
<dbReference type="Pfam" id="PF10743">
    <property type="entry name" value="Phage_Cox"/>
    <property type="match status" value="1"/>
</dbReference>
<dbReference type="RefSeq" id="WP_193830096.1">
    <property type="nucleotide sequence ID" value="NZ_JASISH010000001.1"/>
</dbReference>
<evidence type="ECO:0000313" key="2">
    <source>
        <dbReference type="Proteomes" id="UP000650477"/>
    </source>
</evidence>
<gene>
    <name evidence="1" type="ORF">CYG68_16165</name>
</gene>
<dbReference type="InterPro" id="IPR019679">
    <property type="entry name" value="Phage_P2_Cox"/>
</dbReference>
<proteinExistence type="predicted"/>
<evidence type="ECO:0000313" key="1">
    <source>
        <dbReference type="EMBL" id="MBE8613924.1"/>
    </source>
</evidence>
<protein>
    <recommendedName>
        <fullName evidence="3">Regulatory phage protein cox</fullName>
    </recommendedName>
</protein>
<organism evidence="1 2">
    <name type="scientific">Morganella morganii</name>
    <name type="common">Proteus morganii</name>
    <dbReference type="NCBI Taxonomy" id="582"/>
    <lineage>
        <taxon>Bacteria</taxon>
        <taxon>Pseudomonadati</taxon>
        <taxon>Pseudomonadota</taxon>
        <taxon>Gammaproteobacteria</taxon>
        <taxon>Enterobacterales</taxon>
        <taxon>Morganellaceae</taxon>
        <taxon>Morganella</taxon>
    </lineage>
</organism>
<dbReference type="Gene3D" id="6.10.200.10">
    <property type="entry name" value="Regulatory phage protein Cox"/>
    <property type="match status" value="1"/>
</dbReference>
<dbReference type="AlphaFoldDB" id="A0A8I0Q488"/>
<dbReference type="InterPro" id="IPR038147">
    <property type="entry name" value="Cox_sf"/>
</dbReference>
<dbReference type="Proteomes" id="UP000650477">
    <property type="component" value="Unassembled WGS sequence"/>
</dbReference>